<dbReference type="InterPro" id="IPR012923">
    <property type="entry name" value="Csm3"/>
</dbReference>
<feature type="domain" description="Chromosome segregation in meiosis protein 3" evidence="9">
    <location>
        <begin position="80"/>
        <end position="161"/>
    </location>
</feature>
<proteinExistence type="inferred from homology"/>
<comment type="caution">
    <text evidence="10">The sequence shown here is derived from an EMBL/GenBank/DDBJ whole genome shotgun (WGS) entry which is preliminary data.</text>
</comment>
<comment type="function">
    <text evidence="7">Plays an important role in the control of DNA replication and the maintenance of replication fork stability.</text>
</comment>
<sequence length="274" mass="30732">MTTTHYLIMPSAVTPERQPTAPDDLDALFNYDAGLEEAANPGGTDNNGTLDTFIRQGETAQVSNLDEEVVVTKRRLPIAKLDETRILSTTGIPRLQKISKKMRYKGKGHEFSDMSRLLHMYQLWLDDLYPRAKFADGLNMIEKLGHKKRIQMHRKEWIDEGKPRPIHIEVESRIEDEHAASANAAPMALVATDPLPHSNAVIPESALASISGLQMPTTALDQETNQDSTLQREPEEDELDALMAEAQQPDISPPKERDTNFFADEEEAMADMGW</sequence>
<dbReference type="AlphaFoldDB" id="A0A9P4J1K8"/>
<dbReference type="Pfam" id="PF07962">
    <property type="entry name" value="Swi3"/>
    <property type="match status" value="1"/>
</dbReference>
<dbReference type="PANTHER" id="PTHR13220:SF11">
    <property type="entry name" value="TIMELESS-INTERACTING PROTEIN"/>
    <property type="match status" value="1"/>
</dbReference>
<evidence type="ECO:0000313" key="10">
    <source>
        <dbReference type="EMBL" id="KAF2153802.1"/>
    </source>
</evidence>
<accession>A0A9P4J1K8</accession>
<organism evidence="10 11">
    <name type="scientific">Myriangium duriaei CBS 260.36</name>
    <dbReference type="NCBI Taxonomy" id="1168546"/>
    <lineage>
        <taxon>Eukaryota</taxon>
        <taxon>Fungi</taxon>
        <taxon>Dikarya</taxon>
        <taxon>Ascomycota</taxon>
        <taxon>Pezizomycotina</taxon>
        <taxon>Dothideomycetes</taxon>
        <taxon>Dothideomycetidae</taxon>
        <taxon>Myriangiales</taxon>
        <taxon>Myriangiaceae</taxon>
        <taxon>Myriangium</taxon>
    </lineage>
</organism>
<dbReference type="GO" id="GO:0006974">
    <property type="term" value="P:DNA damage response"/>
    <property type="evidence" value="ECO:0007669"/>
    <property type="project" value="UniProtKB-KW"/>
</dbReference>
<comment type="subcellular location">
    <subcellularLocation>
        <location evidence="1 7">Nucleus</location>
    </subcellularLocation>
</comment>
<evidence type="ECO:0000256" key="5">
    <source>
        <dbReference type="ARBA" id="ARBA00023242"/>
    </source>
</evidence>
<comment type="similarity">
    <text evidence="2 7">Belongs to the CSM3 family.</text>
</comment>
<evidence type="ECO:0000313" key="11">
    <source>
        <dbReference type="Proteomes" id="UP000799439"/>
    </source>
</evidence>
<dbReference type="EMBL" id="ML996084">
    <property type="protein sequence ID" value="KAF2153802.1"/>
    <property type="molecule type" value="Genomic_DNA"/>
</dbReference>
<keyword evidence="6 7" id="KW-0131">Cell cycle</keyword>
<dbReference type="Proteomes" id="UP000799439">
    <property type="component" value="Unassembled WGS sequence"/>
</dbReference>
<evidence type="ECO:0000256" key="4">
    <source>
        <dbReference type="ARBA" id="ARBA00022880"/>
    </source>
</evidence>
<evidence type="ECO:0000256" key="7">
    <source>
        <dbReference type="RuleBase" id="RU366049"/>
    </source>
</evidence>
<feature type="compositionally biased region" description="Acidic residues" evidence="8">
    <location>
        <begin position="263"/>
        <end position="274"/>
    </location>
</feature>
<dbReference type="InterPro" id="IPR040038">
    <property type="entry name" value="TIPIN/Csm3/Swi3"/>
</dbReference>
<feature type="compositionally biased region" description="Polar residues" evidence="8">
    <location>
        <begin position="219"/>
        <end position="231"/>
    </location>
</feature>
<evidence type="ECO:0000259" key="9">
    <source>
        <dbReference type="Pfam" id="PF07962"/>
    </source>
</evidence>
<dbReference type="GO" id="GO:0031297">
    <property type="term" value="P:replication fork processing"/>
    <property type="evidence" value="ECO:0007669"/>
    <property type="project" value="UniProtKB-UniRule"/>
</dbReference>
<dbReference type="OrthoDB" id="437078at2759"/>
<keyword evidence="4" id="KW-0236">DNA replication inhibitor</keyword>
<reference evidence="10" key="1">
    <citation type="journal article" date="2020" name="Stud. Mycol.">
        <title>101 Dothideomycetes genomes: a test case for predicting lifestyles and emergence of pathogens.</title>
        <authorList>
            <person name="Haridas S."/>
            <person name="Albert R."/>
            <person name="Binder M."/>
            <person name="Bloem J."/>
            <person name="Labutti K."/>
            <person name="Salamov A."/>
            <person name="Andreopoulos B."/>
            <person name="Baker S."/>
            <person name="Barry K."/>
            <person name="Bills G."/>
            <person name="Bluhm B."/>
            <person name="Cannon C."/>
            <person name="Castanera R."/>
            <person name="Culley D."/>
            <person name="Daum C."/>
            <person name="Ezra D."/>
            <person name="Gonzalez J."/>
            <person name="Henrissat B."/>
            <person name="Kuo A."/>
            <person name="Liang C."/>
            <person name="Lipzen A."/>
            <person name="Lutzoni F."/>
            <person name="Magnuson J."/>
            <person name="Mondo S."/>
            <person name="Nolan M."/>
            <person name="Ohm R."/>
            <person name="Pangilinan J."/>
            <person name="Park H.-J."/>
            <person name="Ramirez L."/>
            <person name="Alfaro M."/>
            <person name="Sun H."/>
            <person name="Tritt A."/>
            <person name="Yoshinaga Y."/>
            <person name="Zwiers L.-H."/>
            <person name="Turgeon B."/>
            <person name="Goodwin S."/>
            <person name="Spatafora J."/>
            <person name="Crous P."/>
            <person name="Grigoriev I."/>
        </authorList>
    </citation>
    <scope>NUCLEOTIDE SEQUENCE</scope>
    <source>
        <strain evidence="10">CBS 260.36</strain>
    </source>
</reference>
<keyword evidence="5 7" id="KW-0539">Nucleus</keyword>
<keyword evidence="3 7" id="KW-0227">DNA damage</keyword>
<dbReference type="PANTHER" id="PTHR13220">
    <property type="entry name" value="TIMELESS INTERACTING-RELATED"/>
    <property type="match status" value="1"/>
</dbReference>
<dbReference type="GO" id="GO:0031298">
    <property type="term" value="C:replication fork protection complex"/>
    <property type="evidence" value="ECO:0007669"/>
    <property type="project" value="TreeGrafter"/>
</dbReference>
<evidence type="ECO:0000256" key="2">
    <source>
        <dbReference type="ARBA" id="ARBA00006075"/>
    </source>
</evidence>
<evidence type="ECO:0000256" key="6">
    <source>
        <dbReference type="ARBA" id="ARBA00023306"/>
    </source>
</evidence>
<dbReference type="GO" id="GO:0000076">
    <property type="term" value="P:DNA replication checkpoint signaling"/>
    <property type="evidence" value="ECO:0007669"/>
    <property type="project" value="UniProtKB-UniRule"/>
</dbReference>
<feature type="region of interest" description="Disordered" evidence="8">
    <location>
        <begin position="219"/>
        <end position="274"/>
    </location>
</feature>
<keyword evidence="11" id="KW-1185">Reference proteome</keyword>
<gene>
    <name evidence="10" type="ORF">K461DRAFT_276847</name>
</gene>
<dbReference type="GO" id="GO:0043111">
    <property type="term" value="P:replication fork arrest"/>
    <property type="evidence" value="ECO:0007669"/>
    <property type="project" value="TreeGrafter"/>
</dbReference>
<evidence type="ECO:0000256" key="1">
    <source>
        <dbReference type="ARBA" id="ARBA00004123"/>
    </source>
</evidence>
<protein>
    <recommendedName>
        <fullName evidence="7">Chromosome segregation in meiosis protein</fullName>
    </recommendedName>
</protein>
<evidence type="ECO:0000256" key="3">
    <source>
        <dbReference type="ARBA" id="ARBA00022763"/>
    </source>
</evidence>
<dbReference type="GO" id="GO:0003677">
    <property type="term" value="F:DNA binding"/>
    <property type="evidence" value="ECO:0007669"/>
    <property type="project" value="TreeGrafter"/>
</dbReference>
<name>A0A9P4J1K8_9PEZI</name>
<evidence type="ECO:0000256" key="8">
    <source>
        <dbReference type="SAM" id="MobiDB-lite"/>
    </source>
</evidence>